<evidence type="ECO:0000256" key="8">
    <source>
        <dbReference type="SAM" id="Phobius"/>
    </source>
</evidence>
<dbReference type="Pfam" id="PF18916">
    <property type="entry name" value="Lycopene_cyc"/>
    <property type="match status" value="1"/>
</dbReference>
<evidence type="ECO:0000256" key="7">
    <source>
        <dbReference type="ARBA" id="ARBA00023235"/>
    </source>
</evidence>
<evidence type="ECO:0000256" key="5">
    <source>
        <dbReference type="ARBA" id="ARBA00022989"/>
    </source>
</evidence>
<accession>A0A0G1M5J8</accession>
<reference evidence="10 11" key="1">
    <citation type="journal article" date="2015" name="Nature">
        <title>rRNA introns, odd ribosomes, and small enigmatic genomes across a large radiation of phyla.</title>
        <authorList>
            <person name="Brown C.T."/>
            <person name="Hug L.A."/>
            <person name="Thomas B.C."/>
            <person name="Sharon I."/>
            <person name="Castelle C.J."/>
            <person name="Singh A."/>
            <person name="Wilkins M.J."/>
            <person name="Williams K.H."/>
            <person name="Banfield J.F."/>
        </authorList>
    </citation>
    <scope>NUCLEOTIDE SEQUENCE [LARGE SCALE GENOMIC DNA]</scope>
</reference>
<feature type="transmembrane region" description="Helical" evidence="8">
    <location>
        <begin position="190"/>
        <end position="212"/>
    </location>
</feature>
<dbReference type="GO" id="GO:0045436">
    <property type="term" value="F:lycopene beta cyclase activity"/>
    <property type="evidence" value="ECO:0007669"/>
    <property type="project" value="UniProtKB-ARBA"/>
</dbReference>
<comment type="caution">
    <text evidence="10">The sequence shown here is derived from an EMBL/GenBank/DDBJ whole genome shotgun (WGS) entry which is preliminary data.</text>
</comment>
<dbReference type="GO" id="GO:0016872">
    <property type="term" value="F:intramolecular lyase activity"/>
    <property type="evidence" value="ECO:0007669"/>
    <property type="project" value="InterPro"/>
</dbReference>
<keyword evidence="4" id="KW-0125">Carotenoid biosynthesis</keyword>
<keyword evidence="6 8" id="KW-0472">Membrane</keyword>
<evidence type="ECO:0000313" key="10">
    <source>
        <dbReference type="EMBL" id="KKU03402.1"/>
    </source>
</evidence>
<dbReference type="InterPro" id="IPR017825">
    <property type="entry name" value="Lycopene_cyclase_dom"/>
</dbReference>
<evidence type="ECO:0000313" key="11">
    <source>
        <dbReference type="Proteomes" id="UP000034264"/>
    </source>
</evidence>
<dbReference type="GO" id="GO:0016020">
    <property type="term" value="C:membrane"/>
    <property type="evidence" value="ECO:0007669"/>
    <property type="project" value="UniProtKB-SubCell"/>
</dbReference>
<dbReference type="AlphaFoldDB" id="A0A0G1M5J8"/>
<comment type="subcellular location">
    <subcellularLocation>
        <location evidence="1">Membrane</location>
        <topology evidence="1">Multi-pass membrane protein</topology>
    </subcellularLocation>
</comment>
<dbReference type="EMBL" id="LCKS01000001">
    <property type="protein sequence ID" value="KKU03402.1"/>
    <property type="molecule type" value="Genomic_DNA"/>
</dbReference>
<evidence type="ECO:0000256" key="1">
    <source>
        <dbReference type="ARBA" id="ARBA00004141"/>
    </source>
</evidence>
<dbReference type="Proteomes" id="UP000034264">
    <property type="component" value="Unassembled WGS sequence"/>
</dbReference>
<dbReference type="PATRIC" id="fig|1618366.3.peg.32"/>
<proteinExistence type="predicted"/>
<feature type="domain" description="Lycopene cyclase" evidence="9">
    <location>
        <begin position="134"/>
        <end position="227"/>
    </location>
</feature>
<organism evidence="10 11">
    <name type="scientific">Candidatus Amesbacteria bacterium GW2011_GWC2_45_19</name>
    <dbReference type="NCBI Taxonomy" id="1618366"/>
    <lineage>
        <taxon>Bacteria</taxon>
        <taxon>Candidatus Amesiibacteriota</taxon>
    </lineage>
</organism>
<feature type="transmembrane region" description="Helical" evidence="8">
    <location>
        <begin position="112"/>
        <end position="130"/>
    </location>
</feature>
<gene>
    <name evidence="10" type="ORF">UX05_C0001G0031</name>
</gene>
<keyword evidence="3 8" id="KW-0812">Transmembrane</keyword>
<evidence type="ECO:0000256" key="2">
    <source>
        <dbReference type="ARBA" id="ARBA00004829"/>
    </source>
</evidence>
<comment type="pathway">
    <text evidence="2">Carotenoid biosynthesis.</text>
</comment>
<evidence type="ECO:0000256" key="6">
    <source>
        <dbReference type="ARBA" id="ARBA00023136"/>
    </source>
</evidence>
<feature type="transmembrane region" description="Helical" evidence="8">
    <location>
        <begin position="34"/>
        <end position="55"/>
    </location>
</feature>
<name>A0A0G1M5J8_9BACT</name>
<evidence type="ECO:0000256" key="3">
    <source>
        <dbReference type="ARBA" id="ARBA00022692"/>
    </source>
</evidence>
<evidence type="ECO:0000256" key="4">
    <source>
        <dbReference type="ARBA" id="ARBA00022746"/>
    </source>
</evidence>
<feature type="transmembrane region" description="Helical" evidence="8">
    <location>
        <begin position="75"/>
        <end position="92"/>
    </location>
</feature>
<keyword evidence="7" id="KW-0413">Isomerase</keyword>
<feature type="transmembrane region" description="Helical" evidence="8">
    <location>
        <begin position="6"/>
        <end position="25"/>
    </location>
</feature>
<dbReference type="GO" id="GO:0016117">
    <property type="term" value="P:carotenoid biosynthetic process"/>
    <property type="evidence" value="ECO:0007669"/>
    <property type="project" value="UniProtKB-KW"/>
</dbReference>
<feature type="transmembrane region" description="Helical" evidence="8">
    <location>
        <begin position="160"/>
        <end position="184"/>
    </location>
</feature>
<evidence type="ECO:0000259" key="9">
    <source>
        <dbReference type="Pfam" id="PF18916"/>
    </source>
</evidence>
<protein>
    <recommendedName>
        <fullName evidence="9">Lycopene cyclase domain-containing protein</fullName>
    </recommendedName>
</protein>
<sequence>MNFDYAYLIASIFLLLIWLFLYWLWLKPQSRQKMLLVSLVTAPLGLTEPFFVPSYWSPFTLFNLAGKTGFDLESVLFSFAVGGVAAVLYEAIWGATRRKVSVHEQHQGRHRIHKFVLISPVISFLPLYLFTPLNPIYSSILAMTVGAVATWYCRPDLVRAMLVGSVLFLALYFVVFLISFVWLFPGYVPAIWNLPAISGILVAGVPVEELLFAASLGAMWSSVYEHFGWYRFS</sequence>
<feature type="transmembrane region" description="Helical" evidence="8">
    <location>
        <begin position="136"/>
        <end position="153"/>
    </location>
</feature>
<keyword evidence="5 8" id="KW-1133">Transmembrane helix</keyword>